<dbReference type="RefSeq" id="WP_023871870.1">
    <property type="nucleotide sequence ID" value="NC_023018.2"/>
</dbReference>
<evidence type="ECO:0000256" key="1">
    <source>
        <dbReference type="SAM" id="MobiDB-lite"/>
    </source>
</evidence>
<organism evidence="2 3">
    <name type="scientific">Pandoraea pnomenusa</name>
    <dbReference type="NCBI Taxonomy" id="93220"/>
    <lineage>
        <taxon>Bacteria</taxon>
        <taxon>Pseudomonadati</taxon>
        <taxon>Pseudomonadota</taxon>
        <taxon>Betaproteobacteria</taxon>
        <taxon>Burkholderiales</taxon>
        <taxon>Burkholderiaceae</taxon>
        <taxon>Pandoraea</taxon>
    </lineage>
</organism>
<feature type="region of interest" description="Disordered" evidence="1">
    <location>
        <begin position="12"/>
        <end position="31"/>
    </location>
</feature>
<accession>A0A378YIG9</accession>
<gene>
    <name evidence="2" type="ORF">NCTC13160_01348</name>
</gene>
<evidence type="ECO:0000313" key="3">
    <source>
        <dbReference type="Proteomes" id="UP000254573"/>
    </source>
</evidence>
<dbReference type="OrthoDB" id="8934796at2"/>
<name>A0A378YIG9_9BURK</name>
<dbReference type="GeneID" id="57199793"/>
<evidence type="ECO:0000313" key="2">
    <source>
        <dbReference type="EMBL" id="SUA76350.1"/>
    </source>
</evidence>
<dbReference type="KEGG" id="prb:X636_02770"/>
<sequence length="434" mass="45873">MDIHGYLSGAQAAAAKPAPTTPQASPASGPGAPGGIAAALALPATMTTFGRLGAVAGCDGCDVPLPGIGPHDFGAAQRVHEAAPEPAAVQMRLGPHADASRFVVRAYPDARQASLAWFASRLFGALGLVTPTAILVRGCAAAYDGTLDATRVFLATPYLPGYSSLGRWLESDAASRVVDGAAPRAQGAARAFDRLGEGQPGDDANRWRTQRCAMLPDIYQCELERQYLAALWLDNRTLCDAAMENVGIWRDQNDLPHVMTVEFGACLCADALNDIDAPPQRMDGAAPPWVDRTRVSCNAVGTPFVRRLAGFVPHAHEKTIRDELRQPDGVRAVAAEMAFRLGRIDAATIRPWAADACQLAREAQALAGHGDDTRDADALVDHVMARRGEVLRHLGGELTARAWARLYPTRAAAISAQQALFLALAPAARTTGLA</sequence>
<dbReference type="AlphaFoldDB" id="A0A378YIG9"/>
<dbReference type="EMBL" id="UGSG01000001">
    <property type="protein sequence ID" value="SUA76350.1"/>
    <property type="molecule type" value="Genomic_DNA"/>
</dbReference>
<protein>
    <submittedName>
        <fullName evidence="2">Uncharacterized protein</fullName>
    </submittedName>
</protein>
<dbReference type="KEGG" id="ppnm:LV28_06830"/>
<dbReference type="Proteomes" id="UP000254573">
    <property type="component" value="Unassembled WGS sequence"/>
</dbReference>
<reference evidence="2 3" key="1">
    <citation type="submission" date="2018-06" db="EMBL/GenBank/DDBJ databases">
        <authorList>
            <consortium name="Pathogen Informatics"/>
            <person name="Doyle S."/>
        </authorList>
    </citation>
    <scope>NUCLEOTIDE SEQUENCE [LARGE SCALE GENOMIC DNA]</scope>
    <source>
        <strain evidence="2 3">NCTC13160</strain>
    </source>
</reference>
<proteinExistence type="predicted"/>